<comment type="subcellular location">
    <subcellularLocation>
        <location evidence="1">Cell membrane</location>
        <topology evidence="1">Multi-pass membrane protein</topology>
    </subcellularLocation>
</comment>
<evidence type="ECO:0000259" key="8">
    <source>
        <dbReference type="Pfam" id="PF02687"/>
    </source>
</evidence>
<keyword evidence="2" id="KW-1003">Cell membrane</keyword>
<feature type="transmembrane region" description="Helical" evidence="7">
    <location>
        <begin position="734"/>
        <end position="753"/>
    </location>
</feature>
<feature type="domain" description="MacB-like periplasmic core" evidence="9">
    <location>
        <begin position="33"/>
        <end position="239"/>
    </location>
</feature>
<evidence type="ECO:0000256" key="4">
    <source>
        <dbReference type="ARBA" id="ARBA00022989"/>
    </source>
</evidence>
<dbReference type="InterPro" id="IPR050250">
    <property type="entry name" value="Macrolide_Exporter_MacB"/>
</dbReference>
<evidence type="ECO:0000256" key="6">
    <source>
        <dbReference type="ARBA" id="ARBA00038076"/>
    </source>
</evidence>
<evidence type="ECO:0000256" key="2">
    <source>
        <dbReference type="ARBA" id="ARBA00022475"/>
    </source>
</evidence>
<dbReference type="Proteomes" id="UP000217343">
    <property type="component" value="Chromosome"/>
</dbReference>
<evidence type="ECO:0000256" key="5">
    <source>
        <dbReference type="ARBA" id="ARBA00023136"/>
    </source>
</evidence>
<feature type="transmembrane region" description="Helical" evidence="7">
    <location>
        <begin position="419"/>
        <end position="440"/>
    </location>
</feature>
<keyword evidence="5 7" id="KW-0472">Membrane</keyword>
<comment type="similarity">
    <text evidence="6">Belongs to the ABC-4 integral membrane protein family.</text>
</comment>
<feature type="domain" description="MacB-like periplasmic core" evidence="9">
    <location>
        <begin position="522"/>
        <end position="642"/>
    </location>
</feature>
<feature type="transmembrane region" description="Helical" evidence="7">
    <location>
        <begin position="370"/>
        <end position="391"/>
    </location>
</feature>
<keyword evidence="4 7" id="KW-1133">Transmembrane helix</keyword>
<sequence length="806" mass="85456">MALELQRSRAFMSQLLQDVRLSLRRMRREAAFTLVIITTLALAIGATTAVFSAVYQVLLRPLPYQAPEQLVTLYQSTPQRERLGVSLKSLQAWRERAFSFQGLEGLSIRDITLAADGELERVRAGRATAGLFSLLGVRPLLGQDFRADLDGTGLILSHALWQRRFGGRPDVVGQTVMVDEQLHTVVGVLPPGFRFAPDVEAWKPLALSAEESAGGVWLRVVGRLRDGVSAEQARTELSALGAALVREPDFAEEPSGVRLLPLHTQVVEGSQERLWLLAGVVGLVLLVACANVANLLLARASAREREVSVRAALGAGRGRLVRQFLVESGMLALVGGAAGLVLAMWGVDLLRALMPPQFVGAEGLHLEPHLLAIALVLSVLTSLLFGLIPALRVSRADARGALGGLRGGAGATRREGGRVVLVVAQVALALIPLVGAGLMLRTLHALSAVPLGFNPQGVTVVDLSLPSTKYRGEAAQRALFSTLLERVRELPGVTSAGMSSTVPLWGRNGLAPVLLPGEPESTADTRELVMFRTTSDGYFNTLGIPLMDGRAIETWDGPGTAPVVVVNETFARRYFPGRSAVGQRVRLMLDGETFREIVGVVGDVQHNSLEAPPAPEAFVPMGQLWGLHMLLTVRATQDSAALAPVLREQLRAVAPALPSASVRSLASVVDASLGHTKVLSSLLVALAVLGLVLAGVGLYGVLSYSVSQRTRELGIRIALGATEQQLVWRVVGQGLRMAAAGVALGLCGAAVLARGLSSVLYGVSAFDVVTFAAVPALLAGVALLASWLPARRVTRVPPHEALRSDG</sequence>
<keyword evidence="3 7" id="KW-0812">Transmembrane</keyword>
<feature type="domain" description="ABC3 transporter permease C-terminal" evidence="8">
    <location>
        <begin position="280"/>
        <end position="396"/>
    </location>
</feature>
<dbReference type="KEGG" id="mmas:MYMAC_003578"/>
<dbReference type="GO" id="GO:0022857">
    <property type="term" value="F:transmembrane transporter activity"/>
    <property type="evidence" value="ECO:0007669"/>
    <property type="project" value="TreeGrafter"/>
</dbReference>
<dbReference type="InterPro" id="IPR017800">
    <property type="entry name" value="ADOP"/>
</dbReference>
<dbReference type="GO" id="GO:0005886">
    <property type="term" value="C:plasma membrane"/>
    <property type="evidence" value="ECO:0007669"/>
    <property type="project" value="UniProtKB-SubCell"/>
</dbReference>
<protein>
    <submittedName>
        <fullName evidence="10">Permease</fullName>
    </submittedName>
</protein>
<name>A0A250JVT3_9BACT</name>
<feature type="transmembrane region" description="Helical" evidence="7">
    <location>
        <begin position="30"/>
        <end position="55"/>
    </location>
</feature>
<evidence type="ECO:0000313" key="10">
    <source>
        <dbReference type="EMBL" id="ATB47955.1"/>
    </source>
</evidence>
<proteinExistence type="inferred from homology"/>
<organism evidence="10 11">
    <name type="scientific">Corallococcus macrosporus DSM 14697</name>
    <dbReference type="NCBI Taxonomy" id="1189310"/>
    <lineage>
        <taxon>Bacteria</taxon>
        <taxon>Pseudomonadati</taxon>
        <taxon>Myxococcota</taxon>
        <taxon>Myxococcia</taxon>
        <taxon>Myxococcales</taxon>
        <taxon>Cystobacterineae</taxon>
        <taxon>Myxococcaceae</taxon>
        <taxon>Corallococcus</taxon>
    </lineage>
</organism>
<dbReference type="EMBL" id="CP022203">
    <property type="protein sequence ID" value="ATB47955.1"/>
    <property type="molecule type" value="Genomic_DNA"/>
</dbReference>
<feature type="transmembrane region" description="Helical" evidence="7">
    <location>
        <begin position="759"/>
        <end position="785"/>
    </location>
</feature>
<evidence type="ECO:0000256" key="1">
    <source>
        <dbReference type="ARBA" id="ARBA00004651"/>
    </source>
</evidence>
<dbReference type="PANTHER" id="PTHR30572">
    <property type="entry name" value="MEMBRANE COMPONENT OF TRANSPORTER-RELATED"/>
    <property type="match status" value="1"/>
</dbReference>
<dbReference type="AlphaFoldDB" id="A0A250JVT3"/>
<dbReference type="InterPro" id="IPR025857">
    <property type="entry name" value="MacB_PCD"/>
</dbReference>
<feature type="transmembrane region" description="Helical" evidence="7">
    <location>
        <begin position="274"/>
        <end position="297"/>
    </location>
</feature>
<gene>
    <name evidence="10" type="ORF">MYMAC_003578</name>
</gene>
<feature type="transmembrane region" description="Helical" evidence="7">
    <location>
        <begin position="682"/>
        <end position="702"/>
    </location>
</feature>
<evidence type="ECO:0000313" key="11">
    <source>
        <dbReference type="Proteomes" id="UP000217343"/>
    </source>
</evidence>
<reference evidence="10 11" key="1">
    <citation type="submission" date="2017-06" db="EMBL/GenBank/DDBJ databases">
        <title>Sequencing and comparative analysis of myxobacterial genomes.</title>
        <authorList>
            <person name="Rupp O."/>
            <person name="Goesmann A."/>
            <person name="Sogaard-Andersen L."/>
        </authorList>
    </citation>
    <scope>NUCLEOTIDE SEQUENCE [LARGE SCALE GENOMIC DNA]</scope>
    <source>
        <strain evidence="10 11">DSM 14697</strain>
    </source>
</reference>
<feature type="transmembrane region" description="Helical" evidence="7">
    <location>
        <begin position="329"/>
        <end position="350"/>
    </location>
</feature>
<evidence type="ECO:0000256" key="7">
    <source>
        <dbReference type="SAM" id="Phobius"/>
    </source>
</evidence>
<evidence type="ECO:0000259" key="9">
    <source>
        <dbReference type="Pfam" id="PF12704"/>
    </source>
</evidence>
<dbReference type="OrthoDB" id="5502888at2"/>
<dbReference type="NCBIfam" id="TIGR03434">
    <property type="entry name" value="ADOP"/>
    <property type="match status" value="1"/>
</dbReference>
<keyword evidence="11" id="KW-1185">Reference proteome</keyword>
<dbReference type="PANTHER" id="PTHR30572:SF4">
    <property type="entry name" value="ABC TRANSPORTER PERMEASE YTRF"/>
    <property type="match status" value="1"/>
</dbReference>
<dbReference type="InterPro" id="IPR003838">
    <property type="entry name" value="ABC3_permease_C"/>
</dbReference>
<dbReference type="Pfam" id="PF02687">
    <property type="entry name" value="FtsX"/>
    <property type="match status" value="2"/>
</dbReference>
<dbReference type="Pfam" id="PF12704">
    <property type="entry name" value="MacB_PCD"/>
    <property type="match status" value="2"/>
</dbReference>
<feature type="domain" description="ABC3 transporter permease C-terminal" evidence="8">
    <location>
        <begin position="685"/>
        <end position="798"/>
    </location>
</feature>
<evidence type="ECO:0000256" key="3">
    <source>
        <dbReference type="ARBA" id="ARBA00022692"/>
    </source>
</evidence>
<accession>A0A250JVT3</accession>